<evidence type="ECO:0000313" key="1">
    <source>
        <dbReference type="EMBL" id="KAJ5438201.1"/>
    </source>
</evidence>
<protein>
    <submittedName>
        <fullName evidence="1">Uncharacterized protein</fullName>
    </submittedName>
</protein>
<comment type="caution">
    <text evidence="1">The sequence shown here is derived from an EMBL/GenBank/DDBJ whole genome shotgun (WGS) entry which is preliminary data.</text>
</comment>
<gene>
    <name evidence="1" type="ORF">N7458_009199</name>
</gene>
<dbReference type="RefSeq" id="XP_056761430.1">
    <property type="nucleotide sequence ID" value="XM_056912581.1"/>
</dbReference>
<accession>A0AAD6BYQ9</accession>
<name>A0AAD6BYQ9_9EURO</name>
<dbReference type="Proteomes" id="UP001213681">
    <property type="component" value="Unassembled WGS sequence"/>
</dbReference>
<reference evidence="1" key="2">
    <citation type="journal article" date="2023" name="IMA Fungus">
        <title>Comparative genomic study of the Penicillium genus elucidates a diverse pangenome and 15 lateral gene transfer events.</title>
        <authorList>
            <person name="Petersen C."/>
            <person name="Sorensen T."/>
            <person name="Nielsen M.R."/>
            <person name="Sondergaard T.E."/>
            <person name="Sorensen J.L."/>
            <person name="Fitzpatrick D.A."/>
            <person name="Frisvad J.C."/>
            <person name="Nielsen K.L."/>
        </authorList>
    </citation>
    <scope>NUCLEOTIDE SEQUENCE</scope>
    <source>
        <strain evidence="1">IBT 16125</strain>
    </source>
</reference>
<reference evidence="1" key="1">
    <citation type="submission" date="2022-12" db="EMBL/GenBank/DDBJ databases">
        <authorList>
            <person name="Petersen C."/>
        </authorList>
    </citation>
    <scope>NUCLEOTIDE SEQUENCE</scope>
    <source>
        <strain evidence="1">IBT 16125</strain>
    </source>
</reference>
<dbReference type="EMBL" id="JAPVEA010000008">
    <property type="protein sequence ID" value="KAJ5438201.1"/>
    <property type="molecule type" value="Genomic_DNA"/>
</dbReference>
<keyword evidence="2" id="KW-1185">Reference proteome</keyword>
<evidence type="ECO:0000313" key="2">
    <source>
        <dbReference type="Proteomes" id="UP001213681"/>
    </source>
</evidence>
<sequence length="104" mass="12266">MPIRPANYLKITSRSDYIENRRGIGIYQNSHLFQSLPAKAEFDFLDRSDIRILNEGMRSLSAQLLSTTTPKERHRIQIKQKLAYRNKQRLYKEELKRLRSSSLG</sequence>
<dbReference type="GeneID" id="81602824"/>
<organism evidence="1 2">
    <name type="scientific">Penicillium daleae</name>
    <dbReference type="NCBI Taxonomy" id="63821"/>
    <lineage>
        <taxon>Eukaryota</taxon>
        <taxon>Fungi</taxon>
        <taxon>Dikarya</taxon>
        <taxon>Ascomycota</taxon>
        <taxon>Pezizomycotina</taxon>
        <taxon>Eurotiomycetes</taxon>
        <taxon>Eurotiomycetidae</taxon>
        <taxon>Eurotiales</taxon>
        <taxon>Aspergillaceae</taxon>
        <taxon>Penicillium</taxon>
    </lineage>
</organism>
<proteinExistence type="predicted"/>
<dbReference type="AlphaFoldDB" id="A0AAD6BYQ9"/>